<reference evidence="2" key="1">
    <citation type="submission" date="2020-05" db="EMBL/GenBank/DDBJ databases">
        <title>Complete plasmid sequence of Klebsiella pneumoniae VNCKp115.</title>
        <authorList>
            <person name="Tada T."/>
            <person name="Toya M."/>
            <person name="Kirikae T."/>
        </authorList>
    </citation>
    <scope>NUCLEOTIDE SEQUENCE</scope>
    <source>
        <strain evidence="2">VNCKp115</strain>
        <plasmid evidence="2">pVNCKp115</plasmid>
    </source>
</reference>
<dbReference type="AlphaFoldDB" id="A0A6J4DKV9"/>
<feature type="domain" description="Integrase catalytic" evidence="1">
    <location>
        <begin position="5"/>
        <end position="37"/>
    </location>
</feature>
<geneLocation type="plasmid" evidence="2">
    <name>pVNCKp115</name>
</geneLocation>
<proteinExistence type="predicted"/>
<organism evidence="2">
    <name type="scientific">Klebsiella pneumoniae</name>
    <dbReference type="NCBI Taxonomy" id="573"/>
    <lineage>
        <taxon>Bacteria</taxon>
        <taxon>Pseudomonadati</taxon>
        <taxon>Pseudomonadota</taxon>
        <taxon>Gammaproteobacteria</taxon>
        <taxon>Enterobacterales</taxon>
        <taxon>Enterobacteriaceae</taxon>
        <taxon>Klebsiella/Raoultella group</taxon>
        <taxon>Klebsiella</taxon>
        <taxon>Klebsiella pneumoniae complex</taxon>
    </lineage>
</organism>
<sequence length="45" mass="5466">MVFYLFRTLNEVREITEHSQNEYNSERPYGSLKNLTPKEYRLLAD</sequence>
<dbReference type="EMBL" id="LC549807">
    <property type="protein sequence ID" value="BCG06641.1"/>
    <property type="molecule type" value="Genomic_DNA"/>
</dbReference>
<dbReference type="InterPro" id="IPR001584">
    <property type="entry name" value="Integrase_cat-core"/>
</dbReference>
<evidence type="ECO:0000313" key="2">
    <source>
        <dbReference type="EMBL" id="BCG06641.1"/>
    </source>
</evidence>
<keyword evidence="2" id="KW-0614">Plasmid</keyword>
<dbReference type="Pfam" id="PF13683">
    <property type="entry name" value="rve_3"/>
    <property type="match status" value="1"/>
</dbReference>
<evidence type="ECO:0000259" key="1">
    <source>
        <dbReference type="Pfam" id="PF13683"/>
    </source>
</evidence>
<dbReference type="GO" id="GO:0015074">
    <property type="term" value="P:DNA integration"/>
    <property type="evidence" value="ECO:0007669"/>
    <property type="project" value="InterPro"/>
</dbReference>
<accession>A0A6J4DKV9</accession>
<protein>
    <recommendedName>
        <fullName evidence="1">Integrase catalytic domain-containing protein</fullName>
    </recommendedName>
</protein>
<name>A0A6J4DKV9_KLEPN</name>